<evidence type="ECO:0000256" key="7">
    <source>
        <dbReference type="RuleBase" id="RU003879"/>
    </source>
</evidence>
<dbReference type="Gene3D" id="3.30.420.270">
    <property type="match status" value="1"/>
</dbReference>
<keyword evidence="5 8" id="KW-1133">Transmembrane helix</keyword>
<evidence type="ECO:0000256" key="4">
    <source>
        <dbReference type="ARBA" id="ARBA00022692"/>
    </source>
</evidence>
<keyword evidence="10" id="KW-1185">Reference proteome</keyword>
<reference evidence="9" key="1">
    <citation type="submission" date="2023-02" db="EMBL/GenBank/DDBJ databases">
        <title>Tahibacter soli sp. nov. isolated from soil.</title>
        <authorList>
            <person name="Baek J.H."/>
            <person name="Lee J.K."/>
            <person name="Choi D.G."/>
            <person name="Jeon C.O."/>
        </authorList>
    </citation>
    <scope>NUCLEOTIDE SEQUENCE</scope>
    <source>
        <strain evidence="9">BL</strain>
    </source>
</reference>
<evidence type="ECO:0000256" key="8">
    <source>
        <dbReference type="SAM" id="Phobius"/>
    </source>
</evidence>
<dbReference type="GO" id="GO:0005886">
    <property type="term" value="C:plasma membrane"/>
    <property type="evidence" value="ECO:0007669"/>
    <property type="project" value="UniProtKB-SubCell"/>
</dbReference>
<dbReference type="EMBL" id="JAOVZO020000020">
    <property type="protein sequence ID" value="MDC8015201.1"/>
    <property type="molecule type" value="Genomic_DNA"/>
</dbReference>
<dbReference type="RefSeq" id="WP_263544218.1">
    <property type="nucleotide sequence ID" value="NZ_JAOVZO020000020.1"/>
</dbReference>
<comment type="subcellular location">
    <subcellularLocation>
        <location evidence="1">Cell membrane</location>
        <topology evidence="1">Single-pass membrane protein</topology>
    </subcellularLocation>
    <subcellularLocation>
        <location evidence="7">Cell membrane</location>
        <topology evidence="7">Single-pass type II membrane protein</topology>
    </subcellularLocation>
</comment>
<feature type="transmembrane region" description="Helical" evidence="8">
    <location>
        <begin position="16"/>
        <end position="36"/>
    </location>
</feature>
<keyword evidence="7" id="KW-0813">Transport</keyword>
<sequence>MKLGAARREDDFEINVIPLIDVMLTLLMFFVLTATFEQRARLKVNLPQASETAESSPDQSLTVQIDSDGRYFIDSNEVLNPSVDTLKEALVQTAGDDRTRPVTIRADAKTPHQAVVTAMDALGQVGFTRLSIATTPSKEAPKK</sequence>
<evidence type="ECO:0000256" key="2">
    <source>
        <dbReference type="ARBA" id="ARBA00005811"/>
    </source>
</evidence>
<dbReference type="PANTHER" id="PTHR30558">
    <property type="entry name" value="EXBD MEMBRANE COMPONENT OF PMF-DRIVEN MACROMOLECULE IMPORT SYSTEM"/>
    <property type="match status" value="1"/>
</dbReference>
<evidence type="ECO:0000256" key="3">
    <source>
        <dbReference type="ARBA" id="ARBA00022475"/>
    </source>
</evidence>
<dbReference type="Pfam" id="PF02472">
    <property type="entry name" value="ExbD"/>
    <property type="match status" value="1"/>
</dbReference>
<organism evidence="9 10">
    <name type="scientific">Tahibacter soli</name>
    <dbReference type="NCBI Taxonomy" id="2983605"/>
    <lineage>
        <taxon>Bacteria</taxon>
        <taxon>Pseudomonadati</taxon>
        <taxon>Pseudomonadota</taxon>
        <taxon>Gammaproteobacteria</taxon>
        <taxon>Lysobacterales</taxon>
        <taxon>Rhodanobacteraceae</taxon>
        <taxon>Tahibacter</taxon>
    </lineage>
</organism>
<keyword evidence="3" id="KW-1003">Cell membrane</keyword>
<comment type="similarity">
    <text evidence="2 7">Belongs to the ExbD/TolR family.</text>
</comment>
<accession>A0A9X3YMN1</accession>
<evidence type="ECO:0000256" key="1">
    <source>
        <dbReference type="ARBA" id="ARBA00004162"/>
    </source>
</evidence>
<evidence type="ECO:0000256" key="5">
    <source>
        <dbReference type="ARBA" id="ARBA00022989"/>
    </source>
</evidence>
<dbReference type="AlphaFoldDB" id="A0A9X3YMN1"/>
<keyword evidence="6 8" id="KW-0472">Membrane</keyword>
<dbReference type="GO" id="GO:0022857">
    <property type="term" value="F:transmembrane transporter activity"/>
    <property type="evidence" value="ECO:0007669"/>
    <property type="project" value="InterPro"/>
</dbReference>
<dbReference type="Proteomes" id="UP001139971">
    <property type="component" value="Unassembled WGS sequence"/>
</dbReference>
<comment type="caution">
    <text evidence="9">The sequence shown here is derived from an EMBL/GenBank/DDBJ whole genome shotgun (WGS) entry which is preliminary data.</text>
</comment>
<protein>
    <submittedName>
        <fullName evidence="9">Biopolymer transporter ExbD</fullName>
    </submittedName>
</protein>
<gene>
    <name evidence="9" type="ORF">OD750_021880</name>
</gene>
<name>A0A9X3YMN1_9GAMM</name>
<dbReference type="GO" id="GO:0015031">
    <property type="term" value="P:protein transport"/>
    <property type="evidence" value="ECO:0007669"/>
    <property type="project" value="UniProtKB-KW"/>
</dbReference>
<evidence type="ECO:0000313" key="9">
    <source>
        <dbReference type="EMBL" id="MDC8015201.1"/>
    </source>
</evidence>
<keyword evidence="4 7" id="KW-0812">Transmembrane</keyword>
<evidence type="ECO:0000256" key="6">
    <source>
        <dbReference type="ARBA" id="ARBA00023136"/>
    </source>
</evidence>
<dbReference type="PANTHER" id="PTHR30558:SF3">
    <property type="entry name" value="BIOPOLYMER TRANSPORT PROTEIN EXBD-RELATED"/>
    <property type="match status" value="1"/>
</dbReference>
<evidence type="ECO:0000313" key="10">
    <source>
        <dbReference type="Proteomes" id="UP001139971"/>
    </source>
</evidence>
<dbReference type="InterPro" id="IPR003400">
    <property type="entry name" value="ExbD"/>
</dbReference>
<proteinExistence type="inferred from homology"/>
<keyword evidence="7" id="KW-0653">Protein transport</keyword>